<feature type="compositionally biased region" description="Polar residues" evidence="1">
    <location>
        <begin position="164"/>
        <end position="173"/>
    </location>
</feature>
<dbReference type="EMBL" id="RDQH01000339">
    <property type="protein sequence ID" value="RXH79630.1"/>
    <property type="molecule type" value="Genomic_DNA"/>
</dbReference>
<evidence type="ECO:0000313" key="2">
    <source>
        <dbReference type="EMBL" id="RXH79630.1"/>
    </source>
</evidence>
<gene>
    <name evidence="2" type="ORF">DVH24_040777</name>
</gene>
<dbReference type="Proteomes" id="UP000290289">
    <property type="component" value="Chromosome 13"/>
</dbReference>
<accession>A0A498I907</accession>
<comment type="caution">
    <text evidence="2">The sequence shown here is derived from an EMBL/GenBank/DDBJ whole genome shotgun (WGS) entry which is preliminary data.</text>
</comment>
<protein>
    <submittedName>
        <fullName evidence="2">Uncharacterized protein</fullName>
    </submittedName>
</protein>
<sequence length="193" mass="20690">MKHKGSSTSRKKKSLCEKSMILVANIIKLSSLSLGNINLGTTRIKIQQPPEPAAAGAKVTKVAVPGHQTHHSSRSQPKRSQEPENESKPSSIVMQVPSTNQNTSTTTAATAASTSTQSSYVSEKSKRDAGGDVNQRAADFIEKMRDKIQKNQDDQLVVNLTPGTSTAGIVSSKHTSRALPAPAPKISKQHYYS</sequence>
<evidence type="ECO:0000313" key="3">
    <source>
        <dbReference type="Proteomes" id="UP000290289"/>
    </source>
</evidence>
<keyword evidence="3" id="KW-1185">Reference proteome</keyword>
<feature type="compositionally biased region" description="Low complexity" evidence="1">
    <location>
        <begin position="98"/>
        <end position="119"/>
    </location>
</feature>
<name>A0A498I907_MALDO</name>
<feature type="compositionally biased region" description="Polar residues" evidence="1">
    <location>
        <begin position="88"/>
        <end position="97"/>
    </location>
</feature>
<feature type="compositionally biased region" description="Basic residues" evidence="1">
    <location>
        <begin position="68"/>
        <end position="77"/>
    </location>
</feature>
<feature type="region of interest" description="Disordered" evidence="1">
    <location>
        <begin position="49"/>
        <end position="133"/>
    </location>
</feature>
<dbReference type="AlphaFoldDB" id="A0A498I907"/>
<evidence type="ECO:0000256" key="1">
    <source>
        <dbReference type="SAM" id="MobiDB-lite"/>
    </source>
</evidence>
<proteinExistence type="predicted"/>
<organism evidence="2 3">
    <name type="scientific">Malus domestica</name>
    <name type="common">Apple</name>
    <name type="synonym">Pyrus malus</name>
    <dbReference type="NCBI Taxonomy" id="3750"/>
    <lineage>
        <taxon>Eukaryota</taxon>
        <taxon>Viridiplantae</taxon>
        <taxon>Streptophyta</taxon>
        <taxon>Embryophyta</taxon>
        <taxon>Tracheophyta</taxon>
        <taxon>Spermatophyta</taxon>
        <taxon>Magnoliopsida</taxon>
        <taxon>eudicotyledons</taxon>
        <taxon>Gunneridae</taxon>
        <taxon>Pentapetalae</taxon>
        <taxon>rosids</taxon>
        <taxon>fabids</taxon>
        <taxon>Rosales</taxon>
        <taxon>Rosaceae</taxon>
        <taxon>Amygdaloideae</taxon>
        <taxon>Maleae</taxon>
        <taxon>Malus</taxon>
    </lineage>
</organism>
<feature type="compositionally biased region" description="Low complexity" evidence="1">
    <location>
        <begin position="53"/>
        <end position="66"/>
    </location>
</feature>
<feature type="region of interest" description="Disordered" evidence="1">
    <location>
        <begin position="164"/>
        <end position="193"/>
    </location>
</feature>
<reference evidence="2 3" key="1">
    <citation type="submission" date="2018-10" db="EMBL/GenBank/DDBJ databases">
        <title>A high-quality apple genome assembly.</title>
        <authorList>
            <person name="Hu J."/>
        </authorList>
    </citation>
    <scope>NUCLEOTIDE SEQUENCE [LARGE SCALE GENOMIC DNA]</scope>
    <source>
        <strain evidence="3">cv. HFTH1</strain>
        <tissue evidence="2">Young leaf</tissue>
    </source>
</reference>